<proteinExistence type="inferred from homology"/>
<dbReference type="OrthoDB" id="9811121at2"/>
<dbReference type="GO" id="GO:0000257">
    <property type="term" value="F:nitrilase activity"/>
    <property type="evidence" value="ECO:0007669"/>
    <property type="project" value="UniProtKB-ARBA"/>
</dbReference>
<dbReference type="PROSITE" id="PS50263">
    <property type="entry name" value="CN_HYDROLASE"/>
    <property type="match status" value="1"/>
</dbReference>
<dbReference type="Gene3D" id="3.60.110.10">
    <property type="entry name" value="Carbon-nitrogen hydrolase"/>
    <property type="match status" value="1"/>
</dbReference>
<dbReference type="InterPro" id="IPR003010">
    <property type="entry name" value="C-N_Hydrolase"/>
</dbReference>
<dbReference type="InterPro" id="IPR044149">
    <property type="entry name" value="Nitrilases_CHs"/>
</dbReference>
<evidence type="ECO:0000259" key="2">
    <source>
        <dbReference type="PROSITE" id="PS50263"/>
    </source>
</evidence>
<dbReference type="Proteomes" id="UP000291144">
    <property type="component" value="Unassembled WGS sequence"/>
</dbReference>
<organism evidence="3 4">
    <name type="scientific">Kribbella pittospori</name>
    <dbReference type="NCBI Taxonomy" id="722689"/>
    <lineage>
        <taxon>Bacteria</taxon>
        <taxon>Bacillati</taxon>
        <taxon>Actinomycetota</taxon>
        <taxon>Actinomycetes</taxon>
        <taxon>Propionibacteriales</taxon>
        <taxon>Kribbellaceae</taxon>
        <taxon>Kribbella</taxon>
    </lineage>
</organism>
<gene>
    <name evidence="3" type="ORF">E0H73_05345</name>
</gene>
<dbReference type="PANTHER" id="PTHR46044:SF1">
    <property type="entry name" value="CN HYDROLASE DOMAIN-CONTAINING PROTEIN"/>
    <property type="match status" value="1"/>
</dbReference>
<evidence type="ECO:0000256" key="1">
    <source>
        <dbReference type="ARBA" id="ARBA00008129"/>
    </source>
</evidence>
<feature type="domain" description="CN hydrolase" evidence="2">
    <location>
        <begin position="4"/>
        <end position="271"/>
    </location>
</feature>
<dbReference type="RefSeq" id="WP_131351999.1">
    <property type="nucleotide sequence ID" value="NZ_SJKB01000001.1"/>
</dbReference>
<reference evidence="3 4" key="1">
    <citation type="submission" date="2019-02" db="EMBL/GenBank/DDBJ databases">
        <title>Kribbella capetownensis sp. nov. and Kribbella speibonae sp. nov., isolated from soil.</title>
        <authorList>
            <person name="Curtis S.M."/>
            <person name="Norton I."/>
            <person name="Everest G.J."/>
            <person name="Meyers P.R."/>
        </authorList>
    </citation>
    <scope>NUCLEOTIDE SEQUENCE [LARGE SCALE GENOMIC DNA]</scope>
    <source>
        <strain evidence="3 4">NRRL B-24813</strain>
    </source>
</reference>
<sequence length="319" mass="34321">MTSVVVAAVQVGSTLFDTPATLAKAEQYVREAASSGARLIVLPEAFLGGYPKGLDFGVTVGSRSPEGRDTFRRYREAAVDVPGPETARLAELSAELGVHLVAGVIERAGGTLYCTAVFIDPRHGLVATHRKLMPTAAERFLWGQGDGSTMPAVRTPYGVLGAAICWENYMPLFRQAMYAKGVEIWCAPTVDDREQWQATMRHVALEGRCFVMSANQYLTRADLPDDLHPVQGDAPETVLIDGGSVVISPLGEILAGPLRGGEGVLLAELDLGDLDRGKFDFDPNGHYARPDLFTLHVNESSQHTVQPAQVTRPTHGGRG</sequence>
<dbReference type="InterPro" id="IPR000132">
    <property type="entry name" value="Nitrilase/CN_hydratase_CS"/>
</dbReference>
<evidence type="ECO:0000313" key="3">
    <source>
        <dbReference type="EMBL" id="TCC66314.1"/>
    </source>
</evidence>
<accession>A0A4R0L2D8</accession>
<evidence type="ECO:0000313" key="4">
    <source>
        <dbReference type="Proteomes" id="UP000291144"/>
    </source>
</evidence>
<dbReference type="SUPFAM" id="SSF56317">
    <property type="entry name" value="Carbon-nitrogen hydrolase"/>
    <property type="match status" value="1"/>
</dbReference>
<keyword evidence="4" id="KW-1185">Reference proteome</keyword>
<name>A0A4R0L2D8_9ACTN</name>
<dbReference type="EMBL" id="SJKB01000001">
    <property type="protein sequence ID" value="TCC66314.1"/>
    <property type="molecule type" value="Genomic_DNA"/>
</dbReference>
<dbReference type="PANTHER" id="PTHR46044">
    <property type="entry name" value="NITRILASE"/>
    <property type="match status" value="1"/>
</dbReference>
<dbReference type="AlphaFoldDB" id="A0A4R0L2D8"/>
<keyword evidence="3" id="KW-0378">Hydrolase</keyword>
<dbReference type="InterPro" id="IPR036526">
    <property type="entry name" value="C-N_Hydrolase_sf"/>
</dbReference>
<dbReference type="Pfam" id="PF00795">
    <property type="entry name" value="CN_hydrolase"/>
    <property type="match status" value="1"/>
</dbReference>
<protein>
    <submittedName>
        <fullName evidence="3">Carbon-nitrogen hydrolase family protein</fullName>
    </submittedName>
</protein>
<dbReference type="PROSITE" id="PS00921">
    <property type="entry name" value="NITRIL_CHT_2"/>
    <property type="match status" value="1"/>
</dbReference>
<comment type="caution">
    <text evidence="3">The sequence shown here is derived from an EMBL/GenBank/DDBJ whole genome shotgun (WGS) entry which is preliminary data.</text>
</comment>
<dbReference type="CDD" id="cd07564">
    <property type="entry name" value="nitrilases_CHs"/>
    <property type="match status" value="1"/>
</dbReference>
<comment type="similarity">
    <text evidence="1">Belongs to the carbon-nitrogen hydrolase superfamily. Nitrilase family.</text>
</comment>